<evidence type="ECO:0000313" key="1">
    <source>
        <dbReference type="EMBL" id="MDR7150121.1"/>
    </source>
</evidence>
<gene>
    <name evidence="1" type="ORF">J2W49_002079</name>
</gene>
<organism evidence="1 2">
    <name type="scientific">Hydrogenophaga palleronii</name>
    <dbReference type="NCBI Taxonomy" id="65655"/>
    <lineage>
        <taxon>Bacteria</taxon>
        <taxon>Pseudomonadati</taxon>
        <taxon>Pseudomonadota</taxon>
        <taxon>Betaproteobacteria</taxon>
        <taxon>Burkholderiales</taxon>
        <taxon>Comamonadaceae</taxon>
        <taxon>Hydrogenophaga</taxon>
    </lineage>
</organism>
<evidence type="ECO:0000313" key="2">
    <source>
        <dbReference type="Proteomes" id="UP001265700"/>
    </source>
</evidence>
<accession>A0ABU1WM74</accession>
<comment type="caution">
    <text evidence="1">The sequence shown here is derived from an EMBL/GenBank/DDBJ whole genome shotgun (WGS) entry which is preliminary data.</text>
</comment>
<dbReference type="EMBL" id="JAVDWU010000004">
    <property type="protein sequence ID" value="MDR7150121.1"/>
    <property type="molecule type" value="Genomic_DNA"/>
</dbReference>
<dbReference type="PROSITE" id="PS51257">
    <property type="entry name" value="PROKAR_LIPOPROTEIN"/>
    <property type="match status" value="1"/>
</dbReference>
<sequence>MPTPWLKKDPFMSMWLIAALISCVTSSDAH</sequence>
<keyword evidence="2" id="KW-1185">Reference proteome</keyword>
<proteinExistence type="predicted"/>
<name>A0ABU1WM74_9BURK</name>
<dbReference type="Proteomes" id="UP001265700">
    <property type="component" value="Unassembled WGS sequence"/>
</dbReference>
<protein>
    <submittedName>
        <fullName evidence="1">Uncharacterized protein</fullName>
    </submittedName>
</protein>
<reference evidence="1 2" key="1">
    <citation type="submission" date="2023-07" db="EMBL/GenBank/DDBJ databases">
        <title>Sorghum-associated microbial communities from plants grown in Nebraska, USA.</title>
        <authorList>
            <person name="Schachtman D."/>
        </authorList>
    </citation>
    <scope>NUCLEOTIDE SEQUENCE [LARGE SCALE GENOMIC DNA]</scope>
    <source>
        <strain evidence="1 2">4249</strain>
    </source>
</reference>